<keyword evidence="7" id="KW-1185">Reference proteome</keyword>
<gene>
    <name evidence="6" type="ORF">MBEBAB_2035</name>
</gene>
<evidence type="ECO:0000256" key="3">
    <source>
        <dbReference type="ARBA" id="ARBA00023125"/>
    </source>
</evidence>
<sequence length="309" mass="33809">MARPLLPLNALRAFEASARHLNFSRAADELSVTPGAVSQQIRLLEDIVGAPLFRREPKGLALTDLGRASIPLLREGMERLMDASALLREPPRKKQISVSVAPSFAAKWLMPRMDRFHAEHPEVEVWISADMEPADLSDGTVDVAVRYGPGGYANAHVDLLMTEQVLPVCAPGLMNGDKPIRKPADLIHHGLLHDVSSDADPGRPDWAMWLKARKVRHPDPRRGSRFSQSSLLIEAAVAGRGVALAKRTLAQADLSAGRLMAPFPDGSQTVGFAYHIVTPRDRPASPSASAFADWLKREAVDHENNMDQL</sequence>
<keyword evidence="4" id="KW-0804">Transcription</keyword>
<protein>
    <submittedName>
        <fullName evidence="6">Glycine cleavage system transcriptional activator GcvA</fullName>
    </submittedName>
</protein>
<dbReference type="PANTHER" id="PTHR30537">
    <property type="entry name" value="HTH-TYPE TRANSCRIPTIONAL REGULATOR"/>
    <property type="match status" value="1"/>
</dbReference>
<comment type="caution">
    <text evidence="6">The sequence shown here is derived from an EMBL/GenBank/DDBJ whole genome shotgun (WGS) entry which is preliminary data.</text>
</comment>
<name>A0A8E0TRZ5_9CAUL</name>
<evidence type="ECO:0000256" key="4">
    <source>
        <dbReference type="ARBA" id="ARBA00023163"/>
    </source>
</evidence>
<dbReference type="InterPro" id="IPR000847">
    <property type="entry name" value="LysR_HTH_N"/>
</dbReference>
<reference evidence="7" key="1">
    <citation type="journal article" date="2013" name="Genome Announc.">
        <title>Draft Genome Sequence of the Dimorphic Prosthecate Bacterium Brevundimonas abyssalis TAR-001T.</title>
        <authorList>
            <person name="Tsubouchi T."/>
            <person name="Nishi S."/>
            <person name="Usui K."/>
            <person name="Shimane Y."/>
            <person name="Takaki Y."/>
            <person name="Maruyama T."/>
            <person name="Hatada Y."/>
        </authorList>
    </citation>
    <scope>NUCLEOTIDE SEQUENCE [LARGE SCALE GENOMIC DNA]</scope>
    <source>
        <strain evidence="7">TAR-001</strain>
    </source>
</reference>
<dbReference type="Pfam" id="PF00126">
    <property type="entry name" value="HTH_1"/>
    <property type="match status" value="1"/>
</dbReference>
<dbReference type="InterPro" id="IPR005119">
    <property type="entry name" value="LysR_subst-bd"/>
</dbReference>
<evidence type="ECO:0000256" key="2">
    <source>
        <dbReference type="ARBA" id="ARBA00023015"/>
    </source>
</evidence>
<dbReference type="SUPFAM" id="SSF53850">
    <property type="entry name" value="Periplasmic binding protein-like II"/>
    <property type="match status" value="1"/>
</dbReference>
<keyword evidence="3" id="KW-0238">DNA-binding</keyword>
<dbReference type="GO" id="GO:0006351">
    <property type="term" value="P:DNA-templated transcription"/>
    <property type="evidence" value="ECO:0007669"/>
    <property type="project" value="TreeGrafter"/>
</dbReference>
<evidence type="ECO:0000313" key="6">
    <source>
        <dbReference type="EMBL" id="GAD59785.1"/>
    </source>
</evidence>
<dbReference type="GO" id="GO:0043565">
    <property type="term" value="F:sequence-specific DNA binding"/>
    <property type="evidence" value="ECO:0007669"/>
    <property type="project" value="TreeGrafter"/>
</dbReference>
<dbReference type="NCBIfam" id="NF008352">
    <property type="entry name" value="PRK11139.1"/>
    <property type="match status" value="1"/>
</dbReference>
<evidence type="ECO:0000256" key="1">
    <source>
        <dbReference type="ARBA" id="ARBA00009437"/>
    </source>
</evidence>
<dbReference type="GO" id="GO:0003700">
    <property type="term" value="F:DNA-binding transcription factor activity"/>
    <property type="evidence" value="ECO:0007669"/>
    <property type="project" value="InterPro"/>
</dbReference>
<feature type="domain" description="HTH lysR-type" evidence="5">
    <location>
        <begin position="6"/>
        <end position="63"/>
    </location>
</feature>
<dbReference type="FunFam" id="3.40.190.10:FF:000017">
    <property type="entry name" value="Glycine cleavage system transcriptional activator"/>
    <property type="match status" value="1"/>
</dbReference>
<evidence type="ECO:0000259" key="5">
    <source>
        <dbReference type="PROSITE" id="PS50931"/>
    </source>
</evidence>
<dbReference type="InterPro" id="IPR036388">
    <property type="entry name" value="WH-like_DNA-bd_sf"/>
</dbReference>
<dbReference type="PRINTS" id="PR00039">
    <property type="entry name" value="HTHLYSR"/>
</dbReference>
<dbReference type="Pfam" id="PF03466">
    <property type="entry name" value="LysR_substrate"/>
    <property type="match status" value="1"/>
</dbReference>
<dbReference type="PANTHER" id="PTHR30537:SF26">
    <property type="entry name" value="GLYCINE CLEAVAGE SYSTEM TRANSCRIPTIONAL ACTIVATOR"/>
    <property type="match status" value="1"/>
</dbReference>
<dbReference type="OrthoDB" id="9807765at2"/>
<dbReference type="AlphaFoldDB" id="A0A8E0TRZ5"/>
<dbReference type="InterPro" id="IPR058163">
    <property type="entry name" value="LysR-type_TF_proteobact-type"/>
</dbReference>
<keyword evidence="2" id="KW-0805">Transcription regulation</keyword>
<dbReference type="SUPFAM" id="SSF46785">
    <property type="entry name" value="Winged helix' DNA-binding domain"/>
    <property type="match status" value="1"/>
</dbReference>
<dbReference type="Gene3D" id="3.40.190.10">
    <property type="entry name" value="Periplasmic binding protein-like II"/>
    <property type="match status" value="2"/>
</dbReference>
<dbReference type="EMBL" id="BATC01000038">
    <property type="protein sequence ID" value="GAD59785.1"/>
    <property type="molecule type" value="Genomic_DNA"/>
</dbReference>
<dbReference type="PROSITE" id="PS50931">
    <property type="entry name" value="HTH_LYSR"/>
    <property type="match status" value="1"/>
</dbReference>
<dbReference type="RefSeq" id="WP_021697879.1">
    <property type="nucleotide sequence ID" value="NZ_BATC01000038.1"/>
</dbReference>
<dbReference type="Gene3D" id="1.10.10.10">
    <property type="entry name" value="Winged helix-like DNA-binding domain superfamily/Winged helix DNA-binding domain"/>
    <property type="match status" value="1"/>
</dbReference>
<dbReference type="Proteomes" id="UP000016569">
    <property type="component" value="Unassembled WGS sequence"/>
</dbReference>
<dbReference type="CDD" id="cd08432">
    <property type="entry name" value="PBP2_GcdR_TrpI_HvrB_AmpR_like"/>
    <property type="match status" value="1"/>
</dbReference>
<evidence type="ECO:0000313" key="7">
    <source>
        <dbReference type="Proteomes" id="UP000016569"/>
    </source>
</evidence>
<organism evidence="6 7">
    <name type="scientific">Brevundimonas abyssalis TAR-001</name>
    <dbReference type="NCBI Taxonomy" id="1391729"/>
    <lineage>
        <taxon>Bacteria</taxon>
        <taxon>Pseudomonadati</taxon>
        <taxon>Pseudomonadota</taxon>
        <taxon>Alphaproteobacteria</taxon>
        <taxon>Caulobacterales</taxon>
        <taxon>Caulobacteraceae</taxon>
        <taxon>Brevundimonas</taxon>
    </lineage>
</organism>
<comment type="similarity">
    <text evidence="1">Belongs to the LysR transcriptional regulatory family.</text>
</comment>
<proteinExistence type="inferred from homology"/>
<dbReference type="InterPro" id="IPR036390">
    <property type="entry name" value="WH_DNA-bd_sf"/>
</dbReference>
<accession>A0A8E0TRZ5</accession>